<feature type="transmembrane region" description="Helical" evidence="1">
    <location>
        <begin position="45"/>
        <end position="70"/>
    </location>
</feature>
<proteinExistence type="predicted"/>
<name>A0A4V2MI16_9SPHI</name>
<reference evidence="2 3" key="1">
    <citation type="submission" date="2019-02" db="EMBL/GenBank/DDBJ databases">
        <title>Pedobacter sp. RP-1-13 sp. nov., isolated from Arctic soil.</title>
        <authorList>
            <person name="Dahal R.H."/>
        </authorList>
    </citation>
    <scope>NUCLEOTIDE SEQUENCE [LARGE SCALE GENOMIC DNA]</scope>
    <source>
        <strain evidence="2 3">RP-1-13</strain>
    </source>
</reference>
<keyword evidence="1" id="KW-0812">Transmembrane</keyword>
<evidence type="ECO:0000313" key="3">
    <source>
        <dbReference type="Proteomes" id="UP000292884"/>
    </source>
</evidence>
<accession>A0A4V2MI16</accession>
<evidence type="ECO:0000256" key="1">
    <source>
        <dbReference type="SAM" id="Phobius"/>
    </source>
</evidence>
<keyword evidence="3" id="KW-1185">Reference proteome</keyword>
<gene>
    <name evidence="2" type="ORF">EZ428_18325</name>
</gene>
<keyword evidence="1" id="KW-0472">Membrane</keyword>
<dbReference type="RefSeq" id="WP_131554650.1">
    <property type="nucleotide sequence ID" value="NZ_SJSK01000005.1"/>
</dbReference>
<dbReference type="AlphaFoldDB" id="A0A4V2MI16"/>
<keyword evidence="1" id="KW-1133">Transmembrane helix</keyword>
<sequence>MEYGVSIGADRRGLSRFGFGSLQFCFRSEGNGVFGFDLGFMLQQFSWGAFLIASIVLNLVWYVFVGLVFYRSEVLAFLYGEVDDGVRVGDAIANGGLSKVGVSDKVGSRDDEIEREVDAALMGTSKLPDGVEVKSSAQVSFAASGSDGRYDQVGLVADVVQELKLIFLKLEKGAGDKRDFFRLLEKVKEEYGPLGGHPSVAALTGFIVGRAPFHLTADEIENLWY</sequence>
<protein>
    <submittedName>
        <fullName evidence="2">Uncharacterized protein</fullName>
    </submittedName>
</protein>
<dbReference type="OrthoDB" id="792964at2"/>
<dbReference type="Proteomes" id="UP000292884">
    <property type="component" value="Unassembled WGS sequence"/>
</dbReference>
<dbReference type="EMBL" id="SJSK01000005">
    <property type="protein sequence ID" value="TCC88596.1"/>
    <property type="molecule type" value="Genomic_DNA"/>
</dbReference>
<comment type="caution">
    <text evidence="2">The sequence shown here is derived from an EMBL/GenBank/DDBJ whole genome shotgun (WGS) entry which is preliminary data.</text>
</comment>
<evidence type="ECO:0000313" key="2">
    <source>
        <dbReference type="EMBL" id="TCC88596.1"/>
    </source>
</evidence>
<organism evidence="2 3">
    <name type="scientific">Pedobacter frigiditerrae</name>
    <dbReference type="NCBI Taxonomy" id="2530452"/>
    <lineage>
        <taxon>Bacteria</taxon>
        <taxon>Pseudomonadati</taxon>
        <taxon>Bacteroidota</taxon>
        <taxon>Sphingobacteriia</taxon>
        <taxon>Sphingobacteriales</taxon>
        <taxon>Sphingobacteriaceae</taxon>
        <taxon>Pedobacter</taxon>
    </lineage>
</organism>